<evidence type="ECO:0000256" key="15">
    <source>
        <dbReference type="SAM" id="Phobius"/>
    </source>
</evidence>
<comment type="similarity">
    <text evidence="2 14">Belongs to the DsbB family.</text>
</comment>
<dbReference type="InterPro" id="IPR022920">
    <property type="entry name" value="Disulphide_bond_form_DsbB"/>
</dbReference>
<dbReference type="Gene3D" id="1.20.1550.10">
    <property type="entry name" value="DsbB-like"/>
    <property type="match status" value="1"/>
</dbReference>
<comment type="caution">
    <text evidence="14">Lacks conserved residue(s) required for the propagation of feature annotation.</text>
</comment>
<keyword evidence="9 14" id="KW-0560">Oxidoreductase</keyword>
<dbReference type="AlphaFoldDB" id="A0A939DMF5"/>
<feature type="disulfide bond" description="Redox-active" evidence="14">
    <location>
        <begin position="108"/>
        <end position="134"/>
    </location>
</feature>
<evidence type="ECO:0000256" key="12">
    <source>
        <dbReference type="ARBA" id="ARBA00023186"/>
    </source>
</evidence>
<evidence type="ECO:0000256" key="5">
    <source>
        <dbReference type="ARBA" id="ARBA00022519"/>
    </source>
</evidence>
<keyword evidence="7 14" id="KW-0249">Electron transport</keyword>
<keyword evidence="11 14" id="KW-1015">Disulfide bond</keyword>
<evidence type="ECO:0000256" key="1">
    <source>
        <dbReference type="ARBA" id="ARBA00004429"/>
    </source>
</evidence>
<dbReference type="InterPro" id="IPR050183">
    <property type="entry name" value="DsbB"/>
</dbReference>
<dbReference type="Pfam" id="PF02600">
    <property type="entry name" value="DsbB"/>
    <property type="match status" value="1"/>
</dbReference>
<keyword evidence="6 14" id="KW-0812">Transmembrane</keyword>
<evidence type="ECO:0000313" key="17">
    <source>
        <dbReference type="Proteomes" id="UP000664654"/>
    </source>
</evidence>
<evidence type="ECO:0000256" key="3">
    <source>
        <dbReference type="ARBA" id="ARBA00022448"/>
    </source>
</evidence>
<evidence type="ECO:0000256" key="4">
    <source>
        <dbReference type="ARBA" id="ARBA00022475"/>
    </source>
</evidence>
<gene>
    <name evidence="14 16" type="primary">dsbB</name>
    <name evidence="16" type="ORF">J0A66_06830</name>
</gene>
<dbReference type="PANTHER" id="PTHR36570:SF2">
    <property type="entry name" value="DISULFIDE BOND FORMATION PROTEIN B"/>
    <property type="match status" value="1"/>
</dbReference>
<reference evidence="16" key="1">
    <citation type="submission" date="2021-03" db="EMBL/GenBank/DDBJ databases">
        <title>novel species isolated from a fishpond in China.</title>
        <authorList>
            <person name="Lu H."/>
            <person name="Cai Z."/>
        </authorList>
    </citation>
    <scope>NUCLEOTIDE SEQUENCE</scope>
    <source>
        <strain evidence="16">JCM 30855</strain>
    </source>
</reference>
<evidence type="ECO:0000256" key="8">
    <source>
        <dbReference type="ARBA" id="ARBA00022989"/>
    </source>
</evidence>
<dbReference type="InterPro" id="IPR003752">
    <property type="entry name" value="DiS_bond_form_DsbB/BdbC"/>
</dbReference>
<evidence type="ECO:0000256" key="14">
    <source>
        <dbReference type="HAMAP-Rule" id="MF_00286"/>
    </source>
</evidence>
<name>A0A939DMF5_9ALTE</name>
<evidence type="ECO:0000256" key="10">
    <source>
        <dbReference type="ARBA" id="ARBA00023136"/>
    </source>
</evidence>
<evidence type="ECO:0000256" key="9">
    <source>
        <dbReference type="ARBA" id="ARBA00023002"/>
    </source>
</evidence>
<keyword evidence="4 14" id="KW-1003">Cell membrane</keyword>
<dbReference type="RefSeq" id="WP_206573305.1">
    <property type="nucleotide sequence ID" value="NZ_JAFKCV010000003.1"/>
</dbReference>
<evidence type="ECO:0000256" key="7">
    <source>
        <dbReference type="ARBA" id="ARBA00022982"/>
    </source>
</evidence>
<evidence type="ECO:0000256" key="2">
    <source>
        <dbReference type="ARBA" id="ARBA00008823"/>
    </source>
</evidence>
<comment type="caution">
    <text evidence="16">The sequence shown here is derived from an EMBL/GenBank/DDBJ whole genome shotgun (WGS) entry which is preliminary data.</text>
</comment>
<dbReference type="NCBIfam" id="NF002485">
    <property type="entry name" value="PRK01749.1"/>
    <property type="match status" value="1"/>
</dbReference>
<evidence type="ECO:0000313" key="16">
    <source>
        <dbReference type="EMBL" id="MBN7824937.1"/>
    </source>
</evidence>
<evidence type="ECO:0000256" key="6">
    <source>
        <dbReference type="ARBA" id="ARBA00022692"/>
    </source>
</evidence>
<dbReference type="SUPFAM" id="SSF158442">
    <property type="entry name" value="DsbB-like"/>
    <property type="match status" value="1"/>
</dbReference>
<keyword evidence="3 14" id="KW-0813">Transport</keyword>
<feature type="disulfide bond" description="Redox-active" evidence="14">
    <location>
        <begin position="43"/>
        <end position="46"/>
    </location>
</feature>
<organism evidence="16 17">
    <name type="scientific">Bowmanella dokdonensis</name>
    <dbReference type="NCBI Taxonomy" id="751969"/>
    <lineage>
        <taxon>Bacteria</taxon>
        <taxon>Pseudomonadati</taxon>
        <taxon>Pseudomonadota</taxon>
        <taxon>Gammaproteobacteria</taxon>
        <taxon>Alteromonadales</taxon>
        <taxon>Alteromonadaceae</taxon>
        <taxon>Bowmanella</taxon>
    </lineage>
</organism>
<dbReference type="PANTHER" id="PTHR36570">
    <property type="entry name" value="DISULFIDE BOND FORMATION PROTEIN B"/>
    <property type="match status" value="1"/>
</dbReference>
<feature type="transmembrane region" description="Helical" evidence="15">
    <location>
        <begin position="15"/>
        <end position="36"/>
    </location>
</feature>
<accession>A0A939DMF5</accession>
<comment type="function">
    <text evidence="14">Required for disulfide bond formation in some periplasmic proteins. Acts by oxidizing the DsbA protein.</text>
</comment>
<feature type="topological domain" description="Periplasmic" evidence="14">
    <location>
        <begin position="34"/>
        <end position="51"/>
    </location>
</feature>
<dbReference type="GO" id="GO:0009055">
    <property type="term" value="F:electron transfer activity"/>
    <property type="evidence" value="ECO:0007669"/>
    <property type="project" value="UniProtKB-UniRule"/>
</dbReference>
<comment type="subcellular location">
    <subcellularLocation>
        <location evidence="1">Cell inner membrane</location>
        <topology evidence="1">Multi-pass membrane protein</topology>
    </subcellularLocation>
    <subcellularLocation>
        <location evidence="14">Cell membrane</location>
        <topology evidence="14">Multi-pass membrane protein</topology>
    </subcellularLocation>
</comment>
<keyword evidence="5" id="KW-0997">Cell inner membrane</keyword>
<dbReference type="GO" id="GO:0006457">
    <property type="term" value="P:protein folding"/>
    <property type="evidence" value="ECO:0007669"/>
    <property type="project" value="InterPro"/>
</dbReference>
<feature type="transmembrane region" description="Helical" evidence="15">
    <location>
        <begin position="149"/>
        <end position="171"/>
    </location>
</feature>
<protein>
    <recommendedName>
        <fullName evidence="14">Disulfide bond formation protein B</fullName>
    </recommendedName>
    <alternativeName>
        <fullName evidence="14">Disulfide oxidoreductase</fullName>
    </alternativeName>
</protein>
<dbReference type="InterPro" id="IPR023380">
    <property type="entry name" value="DsbB-like_sf"/>
</dbReference>
<dbReference type="Proteomes" id="UP000664654">
    <property type="component" value="Unassembled WGS sequence"/>
</dbReference>
<sequence length="175" mass="19379">MKFIANLASWPTRSWPWAMLFLSALLLELTALYFQYGMGLAPCIMCIYQRNAVFSILFAGLVGMLGHNYLPGRLVAFLLWGVGAVWGGLVAMEHVDIQTAANPFFTVCEIVPNFPDWLPLHEWIPSVFAATGDCGDIDWSFAGMSMPQWMIVVFALYSAVLAVILSIRIAAAKKL</sequence>
<keyword evidence="13 14" id="KW-0676">Redox-active center</keyword>
<dbReference type="HAMAP" id="MF_00286">
    <property type="entry name" value="DsbB"/>
    <property type="match status" value="1"/>
</dbReference>
<keyword evidence="12 14" id="KW-0143">Chaperone</keyword>
<dbReference type="GO" id="GO:0005886">
    <property type="term" value="C:plasma membrane"/>
    <property type="evidence" value="ECO:0007669"/>
    <property type="project" value="UniProtKB-SubCell"/>
</dbReference>
<dbReference type="EMBL" id="JAFKCV010000003">
    <property type="protein sequence ID" value="MBN7824937.1"/>
    <property type="molecule type" value="Genomic_DNA"/>
</dbReference>
<feature type="topological domain" description="Cytoplasmic" evidence="14">
    <location>
        <begin position="168"/>
        <end position="175"/>
    </location>
</feature>
<evidence type="ECO:0000256" key="13">
    <source>
        <dbReference type="ARBA" id="ARBA00023284"/>
    </source>
</evidence>
<feature type="transmembrane region" description="Helical" evidence="15">
    <location>
        <begin position="48"/>
        <end position="70"/>
    </location>
</feature>
<feature type="topological domain" description="Cytoplasmic" evidence="14">
    <location>
        <begin position="1"/>
        <end position="16"/>
    </location>
</feature>
<keyword evidence="17" id="KW-1185">Reference proteome</keyword>
<dbReference type="GO" id="GO:0015035">
    <property type="term" value="F:protein-disulfide reductase activity"/>
    <property type="evidence" value="ECO:0007669"/>
    <property type="project" value="UniProtKB-UniRule"/>
</dbReference>
<evidence type="ECO:0000256" key="11">
    <source>
        <dbReference type="ARBA" id="ARBA00023157"/>
    </source>
</evidence>
<keyword evidence="10 14" id="KW-0472">Membrane</keyword>
<proteinExistence type="inferred from homology"/>
<keyword evidence="8 14" id="KW-1133">Transmembrane helix</keyword>